<gene>
    <name evidence="2" type="ORF">C2R22_17980</name>
</gene>
<reference evidence="2 3" key="1">
    <citation type="submission" date="2018-01" db="EMBL/GenBank/DDBJ databases">
        <title>Complete genome sequence of Salinigranum rubrum GX10T, an extremely halophilic archaeon isolated from a marine solar saltern.</title>
        <authorList>
            <person name="Han S."/>
        </authorList>
    </citation>
    <scope>NUCLEOTIDE SEQUENCE [LARGE SCALE GENOMIC DNA]</scope>
    <source>
        <strain evidence="2 3">GX10</strain>
    </source>
</reference>
<dbReference type="PANTHER" id="PTHR43679">
    <property type="entry name" value="OCTANOYLTRANSFERASE LIPM-RELATED"/>
    <property type="match status" value="1"/>
</dbReference>
<dbReference type="PROSITE" id="PS51733">
    <property type="entry name" value="BPL_LPL_CATALYTIC"/>
    <property type="match status" value="1"/>
</dbReference>
<protein>
    <submittedName>
        <fullName evidence="2">Lipoate--protein ligase</fullName>
    </submittedName>
</protein>
<dbReference type="Proteomes" id="UP000236584">
    <property type="component" value="Chromosome"/>
</dbReference>
<sequence length="246" mass="25901">MRLVRGRAATPAEDRAATATMLTRAGETGEEAFRAWTPHRQVAFGRRDTHADDYDLARRTARERGYAVVERSVGGRAVAYTGSTVAFAHAIPLDDPRRGLTERYEAGVDGVLVALSDLGVDADRGEPADSFCPGDHSVRLVGANGGGKVSGIAQRVQSDAALVAGCVLVNGREDLVDLLTPVYEALAVPFDPASVGTVEDAGGPGDPERACRALERAFIGTEDDPLVRMESVDALVSLAARDSDVA</sequence>
<proteinExistence type="predicted"/>
<dbReference type="AlphaFoldDB" id="A0A2I8VMY6"/>
<evidence type="ECO:0000259" key="1">
    <source>
        <dbReference type="PROSITE" id="PS51733"/>
    </source>
</evidence>
<organism evidence="2 3">
    <name type="scientific">Salinigranum rubrum</name>
    <dbReference type="NCBI Taxonomy" id="755307"/>
    <lineage>
        <taxon>Archaea</taxon>
        <taxon>Methanobacteriati</taxon>
        <taxon>Methanobacteriota</taxon>
        <taxon>Stenosarchaea group</taxon>
        <taxon>Halobacteria</taxon>
        <taxon>Halobacteriales</taxon>
        <taxon>Haloferacaceae</taxon>
        <taxon>Salinigranum</taxon>
    </lineage>
</organism>
<dbReference type="KEGG" id="srub:C2R22_17980"/>
<keyword evidence="3" id="KW-1185">Reference proteome</keyword>
<evidence type="ECO:0000313" key="3">
    <source>
        <dbReference type="Proteomes" id="UP000236584"/>
    </source>
</evidence>
<dbReference type="OrthoDB" id="192160at2157"/>
<keyword evidence="2" id="KW-0436">Ligase</keyword>
<dbReference type="RefSeq" id="WP_103426989.1">
    <property type="nucleotide sequence ID" value="NZ_CP026309.1"/>
</dbReference>
<dbReference type="GeneID" id="35594022"/>
<dbReference type="PANTHER" id="PTHR43679:SF2">
    <property type="entry name" value="OCTANOYL-[GCVH]:PROTEIN N-OCTANOYLTRANSFERASE"/>
    <property type="match status" value="1"/>
</dbReference>
<accession>A0A2I8VMY6</accession>
<dbReference type="GO" id="GO:0016874">
    <property type="term" value="F:ligase activity"/>
    <property type="evidence" value="ECO:0007669"/>
    <property type="project" value="UniProtKB-KW"/>
</dbReference>
<dbReference type="EMBL" id="CP026309">
    <property type="protein sequence ID" value="AUV83300.1"/>
    <property type="molecule type" value="Genomic_DNA"/>
</dbReference>
<name>A0A2I8VMY6_9EURY</name>
<dbReference type="Pfam" id="PF21948">
    <property type="entry name" value="LplA-B_cat"/>
    <property type="match status" value="1"/>
</dbReference>
<feature type="domain" description="BPL/LPL catalytic" evidence="1">
    <location>
        <begin position="27"/>
        <end position="226"/>
    </location>
</feature>
<dbReference type="InterPro" id="IPR050664">
    <property type="entry name" value="Octanoyltrans_LipM/LipL"/>
</dbReference>
<dbReference type="InterPro" id="IPR045864">
    <property type="entry name" value="aa-tRNA-synth_II/BPL/LPL"/>
</dbReference>
<dbReference type="Gene3D" id="3.30.930.10">
    <property type="entry name" value="Bira Bifunctional Protein, Domain 2"/>
    <property type="match status" value="1"/>
</dbReference>
<dbReference type="InterPro" id="IPR004143">
    <property type="entry name" value="BPL_LPL_catalytic"/>
</dbReference>
<evidence type="ECO:0000313" key="2">
    <source>
        <dbReference type="EMBL" id="AUV83300.1"/>
    </source>
</evidence>
<dbReference type="SUPFAM" id="SSF55681">
    <property type="entry name" value="Class II aaRS and biotin synthetases"/>
    <property type="match status" value="1"/>
</dbReference>